<evidence type="ECO:0000313" key="2">
    <source>
        <dbReference type="EMBL" id="ODN96969.1"/>
    </source>
</evidence>
<dbReference type="OrthoDB" id="361971at2759"/>
<accession>A0A1E3J7X7</accession>
<proteinExistence type="predicted"/>
<name>A0A1E3J7X7_9TREE</name>
<dbReference type="AlphaFoldDB" id="A0A1E3J7X7"/>
<feature type="compositionally biased region" description="Acidic residues" evidence="1">
    <location>
        <begin position="993"/>
        <end position="1011"/>
    </location>
</feature>
<feature type="compositionally biased region" description="Low complexity" evidence="1">
    <location>
        <begin position="411"/>
        <end position="425"/>
    </location>
</feature>
<gene>
    <name evidence="2" type="ORF">I350_07945</name>
</gene>
<dbReference type="Proteomes" id="UP000095149">
    <property type="component" value="Unassembled WGS sequence"/>
</dbReference>
<protein>
    <submittedName>
        <fullName evidence="2">Uncharacterized protein</fullName>
    </submittedName>
</protein>
<evidence type="ECO:0000256" key="1">
    <source>
        <dbReference type="SAM" id="MobiDB-lite"/>
    </source>
</evidence>
<dbReference type="EMBL" id="MEKH01000014">
    <property type="protein sequence ID" value="ODN96969.1"/>
    <property type="molecule type" value="Genomic_DNA"/>
</dbReference>
<feature type="compositionally biased region" description="Basic and acidic residues" evidence="1">
    <location>
        <begin position="499"/>
        <end position="525"/>
    </location>
</feature>
<sequence>MLSSDQDARPSSQATAPVQAVTTRKTRTPSPTAGEGPSSTIKNNDEPTPHDVPASNDETASHVEPAWDDQPTFDEQPNIYPIEQHAPSGPSYVLTHYVPYPVFPQEDTVNKSHPVYYPVVVHPPTSSPPFHTAYDQWNYSHWKYAQPRPELQVDATTGLQYATTSAQYRNPKRHNNSKADHNRTQKPGSMGHPKSQRSQYPRESQYPEHTHPQTQVNEAPPLSQPTPSRRRSFLDTRLIASMTGFVSRHISRSASPSKRPGSLAGSETSRQSEGGGQSRVGAGLKRQLSRLLRDKSDPEPSYPKLPSDGLLKPPSTSRPSRSPTPPHTPKNASSTPPAPWSARAESLQVVASDTPGILRLENRKESEGWGVDRQPAQWDRIWSTAEAESNTRTPRRFDPQSPNPKSPKIPIPLSSSTPSYSLKPPRAQADEDGWQTVHHSRSATSTSIMNLGKGKGKKKKSGKDLKASQSSETLLQEERKKVLETEIGVGDMLPGAGDGKAESAGDGSRRSDADGEASHQARDLEQDLDVSGFNTQYVSEAHQESTTPKIASPRILTPALDDLASHSTNIVGDSPADIEFQAPQLEDTIGNPDESTATNSENERDEQETDLMTVTTRARKEEEEDAGAEVLVEDNQDCDPSESRTEDRTFTTPKRKHPKKKTPKKNKKSQDLKPPPPFLDDDFLIPTPSRSPEHSPTLETLDADTPTKKTQGQKKREKEKLKRLQKTWDEEILKEKEGFYDDLRNRALTAYTYDHTNDSCWWYTDSKDLPPSQPPAYYARRNIPRGTIFMWERPFIDGARARLQNFFNDQSLPISAVQSPVLYYNAINTCLDDCVGECSVVAMAKALETGFWLCCHWSDAESAKVWAGYVREVDLWQWGERHSQWKKWSEYVRCIEQEDWDGLQGQWGLHGDMTVGEPSSMLIDVVFRRSTFKYFEEIYAQRRENALDGPPLPNIVTPSKEDWATAREKRFMDMERFHNSNKVSAGQLKEPDTAGDEETLAEGEEEGTVGK</sequence>
<feature type="compositionally biased region" description="Polar residues" evidence="1">
    <location>
        <begin position="1"/>
        <end position="42"/>
    </location>
</feature>
<evidence type="ECO:0000313" key="3">
    <source>
        <dbReference type="Proteomes" id="UP000095149"/>
    </source>
</evidence>
<feature type="region of interest" description="Disordered" evidence="1">
    <location>
        <begin position="249"/>
        <end position="553"/>
    </location>
</feature>
<feature type="region of interest" description="Disordered" evidence="1">
    <location>
        <begin position="565"/>
        <end position="721"/>
    </location>
</feature>
<feature type="compositionally biased region" description="Polar residues" evidence="1">
    <location>
        <begin position="532"/>
        <end position="549"/>
    </location>
</feature>
<organism evidence="2 3">
    <name type="scientific">Cryptococcus amylolentus CBS 6273</name>
    <dbReference type="NCBI Taxonomy" id="1296118"/>
    <lineage>
        <taxon>Eukaryota</taxon>
        <taxon>Fungi</taxon>
        <taxon>Dikarya</taxon>
        <taxon>Basidiomycota</taxon>
        <taxon>Agaricomycotina</taxon>
        <taxon>Tremellomycetes</taxon>
        <taxon>Tremellales</taxon>
        <taxon>Cryptococcaceae</taxon>
        <taxon>Cryptococcus</taxon>
    </lineage>
</organism>
<feature type="region of interest" description="Disordered" evidence="1">
    <location>
        <begin position="978"/>
        <end position="1011"/>
    </location>
</feature>
<feature type="region of interest" description="Disordered" evidence="1">
    <location>
        <begin position="1"/>
        <end position="86"/>
    </location>
</feature>
<feature type="compositionally biased region" description="Pro residues" evidence="1">
    <location>
        <begin position="401"/>
        <end position="410"/>
    </location>
</feature>
<reference evidence="2 3" key="1">
    <citation type="submission" date="2016-06" db="EMBL/GenBank/DDBJ databases">
        <title>Evolution of pathogenesis and genome organization in the Tremellales.</title>
        <authorList>
            <person name="Cuomo C."/>
            <person name="Litvintseva A."/>
            <person name="Heitman J."/>
            <person name="Chen Y."/>
            <person name="Sun S."/>
            <person name="Springer D."/>
            <person name="Dromer F."/>
            <person name="Young S."/>
            <person name="Zeng Q."/>
            <person name="Chapman S."/>
            <person name="Gujja S."/>
            <person name="Saif S."/>
            <person name="Birren B."/>
        </authorList>
    </citation>
    <scope>NUCLEOTIDE SEQUENCE [LARGE SCALE GENOMIC DNA]</scope>
    <source>
        <strain evidence="2 3">CBS 6273</strain>
    </source>
</reference>
<feature type="region of interest" description="Disordered" evidence="1">
    <location>
        <begin position="164"/>
        <end position="229"/>
    </location>
</feature>
<comment type="caution">
    <text evidence="2">The sequence shown here is derived from an EMBL/GenBank/DDBJ whole genome shotgun (WGS) entry which is preliminary data.</text>
</comment>
<feature type="compositionally biased region" description="Basic residues" evidence="1">
    <location>
        <begin position="653"/>
        <end position="667"/>
    </location>
</feature>
<feature type="compositionally biased region" description="Acidic residues" evidence="1">
    <location>
        <begin position="622"/>
        <end position="640"/>
    </location>
</feature>